<dbReference type="InterPro" id="IPR037049">
    <property type="entry name" value="DUF1214_C_sf"/>
</dbReference>
<dbReference type="Gene3D" id="2.60.40.1610">
    <property type="entry name" value="Domain of unknown function DUF1254"/>
    <property type="match status" value="1"/>
</dbReference>
<feature type="domain" description="DUF1254" evidence="2">
    <location>
        <begin position="2"/>
        <end position="107"/>
    </location>
</feature>
<proteinExistence type="predicted"/>
<dbReference type="KEGG" id="ado:A6F68_02714"/>
<reference evidence="3 4" key="1">
    <citation type="submission" date="2016-07" db="EMBL/GenBank/DDBJ databases">
        <title>Complete genome sequence of Altererythrobacter dongtanensis KCTC 22672, a type strain with esterase isolated from tidal flat.</title>
        <authorList>
            <person name="Cheng H."/>
            <person name="Wu Y.-H."/>
            <person name="Zhou P."/>
            <person name="Huo Y.-Y."/>
            <person name="Wang C.-S."/>
            <person name="Xu X.-W."/>
        </authorList>
    </citation>
    <scope>NUCLEOTIDE SEQUENCE [LARGE SCALE GENOMIC DNA]</scope>
    <source>
        <strain evidence="3 4">KCTC 22672</strain>
    </source>
</reference>
<dbReference type="STRING" id="692370.A6F68_02714"/>
<dbReference type="PANTHER" id="PTHR36509">
    <property type="entry name" value="BLL3101 PROTEIN"/>
    <property type="match status" value="1"/>
</dbReference>
<gene>
    <name evidence="3" type="ORF">A6F68_02714</name>
</gene>
<accession>A0A1B2AGD0</accession>
<dbReference type="Pfam" id="PF06742">
    <property type="entry name" value="DUF1214"/>
    <property type="match status" value="1"/>
</dbReference>
<evidence type="ECO:0000259" key="2">
    <source>
        <dbReference type="Pfam" id="PF06863"/>
    </source>
</evidence>
<dbReference type="SUPFAM" id="SSF160935">
    <property type="entry name" value="VPA0735-like"/>
    <property type="match status" value="1"/>
</dbReference>
<evidence type="ECO:0000313" key="4">
    <source>
        <dbReference type="Proteomes" id="UP000092932"/>
    </source>
</evidence>
<sequence length="359" mass="39122">MTTPNVDTLYSTSWLDLSAGPLTIDVPSFGDRYLSVAVMDTYSNNFALLGSRTSGSSPVRFSISGPDRTAAGAVSSPTRWAWLLIRAEVDQREDLGDFHALQDQCRIAGPTGSAAFAPGCRADGDPVVVLETLTRLLAESPPSSAPDEVMRAIAALGLAGEGRGRPWSADELRTIHDGFMEARTQLLRTPPGLRQCGWILPFENMGAFGPDYRSRALIALKGLGALPNREAMYFWALAPDGQTEFDADQRWRLTLPSGSLPVDAFWSLTAYRRTPSGQSYLFDNALGRHALGSHQDNLQRADDGSITVFLQRHPPADGPIANWLPTPPEGAFELVLRAYLPRRELLDRSFRLPSVVPAS</sequence>
<dbReference type="InterPro" id="IPR010679">
    <property type="entry name" value="DUF1254"/>
</dbReference>
<protein>
    <recommendedName>
        <fullName evidence="5">DUF1214 domain-containing protein</fullName>
    </recommendedName>
</protein>
<evidence type="ECO:0008006" key="5">
    <source>
        <dbReference type="Google" id="ProtNLM"/>
    </source>
</evidence>
<dbReference type="InterPro" id="IPR037050">
    <property type="entry name" value="DUF1254_sf"/>
</dbReference>
<dbReference type="AlphaFoldDB" id="A0A1B2AGD0"/>
<dbReference type="Gene3D" id="2.60.120.600">
    <property type="entry name" value="Domain of unknown function DUF1214, C-terminal domain"/>
    <property type="match status" value="1"/>
</dbReference>
<name>A0A1B2AGD0_9SPHN</name>
<dbReference type="InterPro" id="IPR010621">
    <property type="entry name" value="DUF1214"/>
</dbReference>
<evidence type="ECO:0000313" key="3">
    <source>
        <dbReference type="EMBL" id="ANY21204.1"/>
    </source>
</evidence>
<keyword evidence="4" id="KW-1185">Reference proteome</keyword>
<evidence type="ECO:0000259" key="1">
    <source>
        <dbReference type="Pfam" id="PF06742"/>
    </source>
</evidence>
<dbReference type="Pfam" id="PF06863">
    <property type="entry name" value="DUF1254"/>
    <property type="match status" value="1"/>
</dbReference>
<organism evidence="3 4">
    <name type="scientific">Tsuneonella dongtanensis</name>
    <dbReference type="NCBI Taxonomy" id="692370"/>
    <lineage>
        <taxon>Bacteria</taxon>
        <taxon>Pseudomonadati</taxon>
        <taxon>Pseudomonadota</taxon>
        <taxon>Alphaproteobacteria</taxon>
        <taxon>Sphingomonadales</taxon>
        <taxon>Erythrobacteraceae</taxon>
        <taxon>Tsuneonella</taxon>
    </lineage>
</organism>
<feature type="domain" description="DUF1214" evidence="1">
    <location>
        <begin position="230"/>
        <end position="342"/>
    </location>
</feature>
<dbReference type="PANTHER" id="PTHR36509:SF2">
    <property type="entry name" value="BLL3101 PROTEIN"/>
    <property type="match status" value="1"/>
</dbReference>
<dbReference type="EMBL" id="CP016591">
    <property type="protein sequence ID" value="ANY21204.1"/>
    <property type="molecule type" value="Genomic_DNA"/>
</dbReference>
<dbReference type="Proteomes" id="UP000092932">
    <property type="component" value="Chromosome"/>
</dbReference>